<dbReference type="PROSITE" id="PS51480">
    <property type="entry name" value="DHAL"/>
    <property type="match status" value="1"/>
</dbReference>
<reference evidence="2" key="4">
    <citation type="submission" date="2022-12" db="EMBL/GenBank/DDBJ databases">
        <title>Draft genome sequences of 22 rhizogenic Agrobacterium biovar 1 strains, the causative agent of hairy root disease.</title>
        <authorList>
            <person name="Kim N."/>
            <person name="Vargas P."/>
            <person name="Rediers H."/>
        </authorList>
    </citation>
    <scope>NUCLEOTIDE SEQUENCE</scope>
    <source>
        <strain evidence="2">ST15.13.006</strain>
    </source>
</reference>
<dbReference type="AlphaFoldDB" id="A0A4Z1R5P9"/>
<evidence type="ECO:0000313" key="3">
    <source>
        <dbReference type="EMBL" id="TRA95699.1"/>
    </source>
</evidence>
<dbReference type="EMBL" id="CP109969">
    <property type="protein sequence ID" value="UYZ10162.1"/>
    <property type="molecule type" value="Genomic_DNA"/>
</dbReference>
<dbReference type="OrthoDB" id="9800291at2"/>
<evidence type="ECO:0000313" key="4">
    <source>
        <dbReference type="EMBL" id="UYZ10162.1"/>
    </source>
</evidence>
<dbReference type="Proteomes" id="UP000319481">
    <property type="component" value="Unassembled WGS sequence"/>
</dbReference>
<gene>
    <name evidence="4" type="ORF">CFBP5507_21285</name>
    <name evidence="3" type="ORF">EXN23_05075</name>
    <name evidence="2" type="ORF">O9X88_04390</name>
</gene>
<protein>
    <submittedName>
        <fullName evidence="2">DAK2 domain-containing protein</fullName>
    </submittedName>
</protein>
<dbReference type="EMBL" id="SGNZ01000002">
    <property type="protein sequence ID" value="TRA95699.1"/>
    <property type="molecule type" value="Genomic_DNA"/>
</dbReference>
<evidence type="ECO:0000259" key="1">
    <source>
        <dbReference type="PROSITE" id="PS51480"/>
    </source>
</evidence>
<keyword evidence="5" id="KW-1185">Reference proteome</keyword>
<organism evidence="2 6">
    <name type="scientific">Agrobacterium salinitolerans</name>
    <dbReference type="NCBI Taxonomy" id="1183413"/>
    <lineage>
        <taxon>Bacteria</taxon>
        <taxon>Pseudomonadati</taxon>
        <taxon>Pseudomonadota</taxon>
        <taxon>Alphaproteobacteria</taxon>
        <taxon>Hyphomicrobiales</taxon>
        <taxon>Rhizobiaceae</taxon>
        <taxon>Rhizobium/Agrobacterium group</taxon>
        <taxon>Agrobacterium</taxon>
    </lineage>
</organism>
<reference evidence="4" key="3">
    <citation type="submission" date="2022-10" db="EMBL/GenBank/DDBJ databases">
        <title>Complete genome sequence of Agrobacterium salinitolerans CFBP5507.</title>
        <authorList>
            <person name="Tchabashvili S."/>
            <person name="Yen H.-C."/>
            <person name="Haryono M."/>
            <person name="Lin Y.-C."/>
            <person name="Lai E.-M."/>
            <person name="Kuo C.-H."/>
        </authorList>
    </citation>
    <scope>NUCLEOTIDE SEQUENCE</scope>
    <source>
        <strain evidence="4">CFBP5507</strain>
    </source>
</reference>
<dbReference type="SUPFAM" id="SSF101473">
    <property type="entry name" value="DhaL-like"/>
    <property type="match status" value="1"/>
</dbReference>
<dbReference type="GO" id="GO:0006071">
    <property type="term" value="P:glycerol metabolic process"/>
    <property type="evidence" value="ECO:0007669"/>
    <property type="project" value="InterPro"/>
</dbReference>
<proteinExistence type="predicted"/>
<reference evidence="3 5" key="1">
    <citation type="journal article" date="2019" name="Appl. Microbiol. Biotechnol.">
        <title>Differential efficiency of wild type rhizogenic strains for rol gene transformation of plants.</title>
        <authorList>
            <person name="Desmet S."/>
            <person name="De Keyser E."/>
            <person name="Van Vaerenbergh J."/>
            <person name="Baeyen S."/>
            <person name="Van Huylenbroeck J."/>
            <person name="Geelen D."/>
            <person name="Dhooghe E."/>
        </authorList>
    </citation>
    <scope>NUCLEOTIDE SEQUENCE [LARGE SCALE GENOMIC DNA]</scope>
    <source>
        <strain evidence="3 5">GBBC3283</strain>
    </source>
</reference>
<evidence type="ECO:0000313" key="5">
    <source>
        <dbReference type="Proteomes" id="UP000319481"/>
    </source>
</evidence>
<dbReference type="InterPro" id="IPR036117">
    <property type="entry name" value="DhaL_dom_sf"/>
</dbReference>
<dbReference type="InterPro" id="IPR004007">
    <property type="entry name" value="DhaL_dom"/>
</dbReference>
<reference evidence="3" key="2">
    <citation type="submission" date="2019-02" db="EMBL/GenBank/DDBJ databases">
        <authorList>
            <person name="Baeyen S."/>
        </authorList>
    </citation>
    <scope>NUCLEOTIDE SEQUENCE</scope>
    <source>
        <strain evidence="3">GBBC3283</strain>
    </source>
</reference>
<dbReference type="EMBL" id="JAPZLR010000002">
    <property type="protein sequence ID" value="MCZ7936774.1"/>
    <property type="molecule type" value="Genomic_DNA"/>
</dbReference>
<evidence type="ECO:0000313" key="6">
    <source>
        <dbReference type="Proteomes" id="UP001151018"/>
    </source>
</evidence>
<dbReference type="GO" id="GO:0004371">
    <property type="term" value="F:glycerone kinase activity"/>
    <property type="evidence" value="ECO:0007669"/>
    <property type="project" value="InterPro"/>
</dbReference>
<feature type="domain" description="DhaL" evidence="1">
    <location>
        <begin position="1"/>
        <end position="35"/>
    </location>
</feature>
<dbReference type="Gene3D" id="1.25.40.340">
    <property type="match status" value="1"/>
</dbReference>
<name>A0A4Z1R5P9_9HYPH</name>
<sequence length="36" mass="3818">MKPRLGRASYLGERVVGHPDRGAVAVGIWLEAIDGA</sequence>
<accession>A0A4Z1R5P9</accession>
<dbReference type="KEGG" id="asal:CFBP5507_21285"/>
<evidence type="ECO:0000313" key="2">
    <source>
        <dbReference type="EMBL" id="MCZ7936774.1"/>
    </source>
</evidence>
<dbReference type="Pfam" id="PF02734">
    <property type="entry name" value="Dak2"/>
    <property type="match status" value="1"/>
</dbReference>
<dbReference type="Proteomes" id="UP001151018">
    <property type="component" value="Unassembled WGS sequence"/>
</dbReference>
<dbReference type="RefSeq" id="WP_137411484.1">
    <property type="nucleotide sequence ID" value="NZ_CP074392.1"/>
</dbReference>
<dbReference type="Proteomes" id="UP000298735">
    <property type="component" value="Chromosome Linear"/>
</dbReference>